<accession>R7VK61</accession>
<keyword evidence="2" id="KW-1003">Cell membrane</keyword>
<evidence type="ECO:0000256" key="8">
    <source>
        <dbReference type="ARBA" id="ARBA00023224"/>
    </source>
</evidence>
<feature type="transmembrane region" description="Helical" evidence="10">
    <location>
        <begin position="252"/>
        <end position="270"/>
    </location>
</feature>
<dbReference type="InterPro" id="IPR017452">
    <property type="entry name" value="GPCR_Rhodpsn_7TM"/>
</dbReference>
<dbReference type="EnsemblMetazoa" id="CapteT206376">
    <property type="protein sequence ID" value="CapteP206376"/>
    <property type="gene ID" value="CapteG206376"/>
</dbReference>
<dbReference type="STRING" id="283909.R7VK61"/>
<name>R7VK61_CAPTE</name>
<evidence type="ECO:0000256" key="5">
    <source>
        <dbReference type="ARBA" id="ARBA00023040"/>
    </source>
</evidence>
<dbReference type="HOGENOM" id="CLU_009579_19_0_1"/>
<dbReference type="OrthoDB" id="5965749at2759"/>
<evidence type="ECO:0000256" key="6">
    <source>
        <dbReference type="ARBA" id="ARBA00023136"/>
    </source>
</evidence>
<reference evidence="13" key="3">
    <citation type="submission" date="2015-06" db="UniProtKB">
        <authorList>
            <consortium name="EnsemblMetazoa"/>
        </authorList>
    </citation>
    <scope>IDENTIFICATION</scope>
</reference>
<evidence type="ECO:0000259" key="11">
    <source>
        <dbReference type="PROSITE" id="PS50262"/>
    </source>
</evidence>
<feature type="transmembrane region" description="Helical" evidence="10">
    <location>
        <begin position="36"/>
        <end position="59"/>
    </location>
</feature>
<feature type="transmembrane region" description="Helical" evidence="10">
    <location>
        <begin position="204"/>
        <end position="225"/>
    </location>
</feature>
<feature type="transmembrane region" description="Helical" evidence="10">
    <location>
        <begin position="71"/>
        <end position="93"/>
    </location>
</feature>
<protein>
    <recommendedName>
        <fullName evidence="11">G-protein coupled receptors family 1 profile domain-containing protein</fullName>
    </recommendedName>
</protein>
<dbReference type="EMBL" id="AMQN01017103">
    <property type="status" value="NOT_ANNOTATED_CDS"/>
    <property type="molecule type" value="Genomic_DNA"/>
</dbReference>
<evidence type="ECO:0000256" key="4">
    <source>
        <dbReference type="ARBA" id="ARBA00022989"/>
    </source>
</evidence>
<evidence type="ECO:0000313" key="14">
    <source>
        <dbReference type="Proteomes" id="UP000014760"/>
    </source>
</evidence>
<reference evidence="12 14" key="2">
    <citation type="journal article" date="2013" name="Nature">
        <title>Insights into bilaterian evolution from three spiralian genomes.</title>
        <authorList>
            <person name="Simakov O."/>
            <person name="Marletaz F."/>
            <person name="Cho S.J."/>
            <person name="Edsinger-Gonzales E."/>
            <person name="Havlak P."/>
            <person name="Hellsten U."/>
            <person name="Kuo D.H."/>
            <person name="Larsson T."/>
            <person name="Lv J."/>
            <person name="Arendt D."/>
            <person name="Savage R."/>
            <person name="Osoegawa K."/>
            <person name="de Jong P."/>
            <person name="Grimwood J."/>
            <person name="Chapman J.A."/>
            <person name="Shapiro H."/>
            <person name="Aerts A."/>
            <person name="Otillar R.P."/>
            <person name="Terry A.Y."/>
            <person name="Boore J.L."/>
            <person name="Grigoriev I.V."/>
            <person name="Lindberg D.R."/>
            <person name="Seaver E.C."/>
            <person name="Weisblat D.A."/>
            <person name="Putnam N.H."/>
            <person name="Rokhsar D.S."/>
        </authorList>
    </citation>
    <scope>NUCLEOTIDE SEQUENCE</scope>
    <source>
        <strain evidence="12 14">I ESC-2004</strain>
    </source>
</reference>
<dbReference type="InterPro" id="IPR000276">
    <property type="entry name" value="GPCR_Rhodpsn"/>
</dbReference>
<feature type="domain" description="G-protein coupled receptors family 1 profile" evidence="11">
    <location>
        <begin position="51"/>
        <end position="313"/>
    </location>
</feature>
<dbReference type="Proteomes" id="UP000014760">
    <property type="component" value="Unassembled WGS sequence"/>
</dbReference>
<dbReference type="PRINTS" id="PR00237">
    <property type="entry name" value="GPCRRHODOPSN"/>
</dbReference>
<gene>
    <name evidence="12" type="ORF">CAPTEDRAFT_206376</name>
</gene>
<keyword evidence="7 9" id="KW-0675">Receptor</keyword>
<dbReference type="PROSITE" id="PS50262">
    <property type="entry name" value="G_PROTEIN_RECEP_F1_2"/>
    <property type="match status" value="1"/>
</dbReference>
<comment type="similarity">
    <text evidence="9">Belongs to the G-protein coupled receptor 1 family.</text>
</comment>
<evidence type="ECO:0000313" key="12">
    <source>
        <dbReference type="EMBL" id="ELU17066.1"/>
    </source>
</evidence>
<dbReference type="PANTHER" id="PTHR24249">
    <property type="entry name" value="HISTAMINE RECEPTOR-RELATED G-PROTEIN COUPLED RECEPTOR"/>
    <property type="match status" value="1"/>
</dbReference>
<evidence type="ECO:0000256" key="9">
    <source>
        <dbReference type="RuleBase" id="RU000688"/>
    </source>
</evidence>
<evidence type="ECO:0000313" key="13">
    <source>
        <dbReference type="EnsemblMetazoa" id="CapteP206376"/>
    </source>
</evidence>
<keyword evidence="4 10" id="KW-1133">Transmembrane helix</keyword>
<dbReference type="GO" id="GO:0004930">
    <property type="term" value="F:G protein-coupled receptor activity"/>
    <property type="evidence" value="ECO:0007669"/>
    <property type="project" value="UniProtKB-KW"/>
</dbReference>
<reference evidence="14" key="1">
    <citation type="submission" date="2012-12" db="EMBL/GenBank/DDBJ databases">
        <authorList>
            <person name="Hellsten U."/>
            <person name="Grimwood J."/>
            <person name="Chapman J.A."/>
            <person name="Shapiro H."/>
            <person name="Aerts A."/>
            <person name="Otillar R.P."/>
            <person name="Terry A.Y."/>
            <person name="Boore J.L."/>
            <person name="Simakov O."/>
            <person name="Marletaz F."/>
            <person name="Cho S.-J."/>
            <person name="Edsinger-Gonzales E."/>
            <person name="Havlak P."/>
            <person name="Kuo D.-H."/>
            <person name="Larsson T."/>
            <person name="Lv J."/>
            <person name="Arendt D."/>
            <person name="Savage R."/>
            <person name="Osoegawa K."/>
            <person name="de Jong P."/>
            <person name="Lindberg D.R."/>
            <person name="Seaver E.C."/>
            <person name="Weisblat D.A."/>
            <person name="Putnam N.H."/>
            <person name="Grigoriev I.V."/>
            <person name="Rokhsar D.S."/>
        </authorList>
    </citation>
    <scope>NUCLEOTIDE SEQUENCE</scope>
    <source>
        <strain evidence="14">I ESC-2004</strain>
    </source>
</reference>
<keyword evidence="3 9" id="KW-0812">Transmembrane</keyword>
<dbReference type="OMA" id="AIMITVK"/>
<keyword evidence="6 10" id="KW-0472">Membrane</keyword>
<dbReference type="PROSITE" id="PS00237">
    <property type="entry name" value="G_PROTEIN_RECEP_F1_1"/>
    <property type="match status" value="1"/>
</dbReference>
<keyword evidence="8 9" id="KW-0807">Transducer</keyword>
<feature type="transmembrane region" description="Helical" evidence="10">
    <location>
        <begin position="290"/>
        <end position="315"/>
    </location>
</feature>
<feature type="transmembrane region" description="Helical" evidence="10">
    <location>
        <begin position="155"/>
        <end position="176"/>
    </location>
</feature>
<organism evidence="12">
    <name type="scientific">Capitella teleta</name>
    <name type="common">Polychaete worm</name>
    <dbReference type="NCBI Taxonomy" id="283909"/>
    <lineage>
        <taxon>Eukaryota</taxon>
        <taxon>Metazoa</taxon>
        <taxon>Spiralia</taxon>
        <taxon>Lophotrochozoa</taxon>
        <taxon>Annelida</taxon>
        <taxon>Polychaeta</taxon>
        <taxon>Sedentaria</taxon>
        <taxon>Scolecida</taxon>
        <taxon>Capitellidae</taxon>
        <taxon>Capitella</taxon>
    </lineage>
</organism>
<dbReference type="EMBL" id="KB292724">
    <property type="protein sequence ID" value="ELU17066.1"/>
    <property type="molecule type" value="Genomic_DNA"/>
</dbReference>
<dbReference type="PANTHER" id="PTHR24249:SF411">
    <property type="entry name" value="G-PROTEIN COUPLED RECEPTORS FAMILY 1 PROFILE DOMAIN-CONTAINING PROTEIN"/>
    <property type="match status" value="1"/>
</dbReference>
<dbReference type="AlphaFoldDB" id="R7VK61"/>
<evidence type="ECO:0000256" key="7">
    <source>
        <dbReference type="ARBA" id="ARBA00023170"/>
    </source>
</evidence>
<dbReference type="CDD" id="cd00637">
    <property type="entry name" value="7tm_classA_rhodopsin-like"/>
    <property type="match status" value="1"/>
</dbReference>
<evidence type="ECO:0000256" key="1">
    <source>
        <dbReference type="ARBA" id="ARBA00004651"/>
    </source>
</evidence>
<dbReference type="InterPro" id="IPR050569">
    <property type="entry name" value="TAAR"/>
</dbReference>
<comment type="subcellular location">
    <subcellularLocation>
        <location evidence="1">Cell membrane</location>
        <topology evidence="1">Multi-pass membrane protein</topology>
    </subcellularLocation>
</comment>
<feature type="transmembrane region" description="Helical" evidence="10">
    <location>
        <begin position="113"/>
        <end position="135"/>
    </location>
</feature>
<dbReference type="Gene3D" id="1.20.1070.10">
    <property type="entry name" value="Rhodopsin 7-helix transmembrane proteins"/>
    <property type="match status" value="1"/>
</dbReference>
<proteinExistence type="inferred from homology"/>
<dbReference type="SUPFAM" id="SSF81321">
    <property type="entry name" value="Family A G protein-coupled receptor-like"/>
    <property type="match status" value="1"/>
</dbReference>
<dbReference type="GO" id="GO:0005886">
    <property type="term" value="C:plasma membrane"/>
    <property type="evidence" value="ECO:0007669"/>
    <property type="project" value="UniProtKB-SubCell"/>
</dbReference>
<keyword evidence="5 9" id="KW-0297">G-protein coupled receptor</keyword>
<sequence length="349" mass="39379">MSSTEAHTEMSSTDHSWTEELPKVNLIPSTKHWNKWAVLHVEIVCFVGFVLNLITLLACWRASILKNGKPVHLFIFNIMLTDILTIIVVQPWLAFYFIDDGITYIKGDEWGCLSAVVIAIFALETSYYGVLLLTVERFIAIAFPLQHMHRVTKTVCKTAIAVSWAVVFVKNGVLYVCHPYDSEFKSGCVPRAYMYAGYVNAHNAHLYTVLALITVINVMIAGIVIGMTKNRAALRSNNEDMKNARRRGELKMVKMLFCVVIALFFTWMPFNVVSNIVTRQRLLGRPIDYNIMVATLMIRGFNFLGAVADPLLYIWQNPGCRKAVAKLFVRRSNNTLTQPPTISASVPPN</sequence>
<evidence type="ECO:0000256" key="10">
    <source>
        <dbReference type="SAM" id="Phobius"/>
    </source>
</evidence>
<evidence type="ECO:0000256" key="3">
    <source>
        <dbReference type="ARBA" id="ARBA00022692"/>
    </source>
</evidence>
<dbReference type="Pfam" id="PF00001">
    <property type="entry name" value="7tm_1"/>
    <property type="match status" value="1"/>
</dbReference>
<keyword evidence="14" id="KW-1185">Reference proteome</keyword>
<evidence type="ECO:0000256" key="2">
    <source>
        <dbReference type="ARBA" id="ARBA00022475"/>
    </source>
</evidence>